<gene>
    <name evidence="1" type="ORF">SSYM_1577</name>
</gene>
<dbReference type="AlphaFoldDB" id="E9CMM1"/>
<evidence type="ECO:0000313" key="2">
    <source>
        <dbReference type="Proteomes" id="UP000013568"/>
    </source>
</evidence>
<dbReference type="HOGENOM" id="CLU_2411546_0_0_6"/>
<accession>E9CMM1</accession>
<evidence type="ECO:0000313" key="1">
    <source>
        <dbReference type="EMBL" id="EFW12206.1"/>
    </source>
</evidence>
<organism evidence="1 2">
    <name type="scientific">Serratia symbiotica str. Tucson</name>
    <dbReference type="NCBI Taxonomy" id="914128"/>
    <lineage>
        <taxon>Bacteria</taxon>
        <taxon>Pseudomonadati</taxon>
        <taxon>Pseudomonadota</taxon>
        <taxon>Gammaproteobacteria</taxon>
        <taxon>Enterobacterales</taxon>
        <taxon>Yersiniaceae</taxon>
        <taxon>Serratia</taxon>
        <taxon>Serratia symbiotica</taxon>
    </lineage>
</organism>
<name>E9CMM1_9GAMM</name>
<dbReference type="EMBL" id="GL636114">
    <property type="protein sequence ID" value="EFW12206.1"/>
    <property type="molecule type" value="Genomic_DNA"/>
</dbReference>
<reference evidence="2" key="1">
    <citation type="journal article" date="2011" name="Genome Biol. Evol.">
        <title>Massive genomic decay in Serratia symbiotica, a recently evolved symbiont of aphids.</title>
        <authorList>
            <person name="Burke G.R."/>
            <person name="Moran N.A."/>
        </authorList>
    </citation>
    <scope>NUCLEOTIDE SEQUENCE [LARGE SCALE GENOMIC DNA]</scope>
    <source>
        <strain evidence="2">Tucson</strain>
    </source>
</reference>
<proteinExistence type="predicted"/>
<dbReference type="Proteomes" id="UP000013568">
    <property type="component" value="Unassembled WGS sequence"/>
</dbReference>
<sequence length="92" mass="10809">MDTSLFYKKEVRNANDFQEISINPFANLKTKKIISNLLKSAQYALIENKLFQEAKEIDFLFYLLEERMIPAYDTIRLNKKNGKMIHLGGFCK</sequence>
<protein>
    <submittedName>
        <fullName evidence="1">Uncharacterized protein</fullName>
    </submittedName>
</protein>
<keyword evidence="2" id="KW-1185">Reference proteome</keyword>